<feature type="transmembrane region" description="Helical" evidence="9">
    <location>
        <begin position="237"/>
        <end position="256"/>
    </location>
</feature>
<proteinExistence type="inferred from homology"/>
<reference evidence="11 12" key="1">
    <citation type="submission" date="2019-03" db="EMBL/GenBank/DDBJ databases">
        <title>Sequencing 25 genomes of Wallemia mellicola.</title>
        <authorList>
            <person name="Gostincar C."/>
        </authorList>
    </citation>
    <scope>NUCLEOTIDE SEQUENCE [LARGE SCALE GENOMIC DNA]</scope>
    <source>
        <strain evidence="11 12">EXF-8738</strain>
    </source>
</reference>
<feature type="transmembrane region" description="Helical" evidence="9">
    <location>
        <begin position="163"/>
        <end position="185"/>
    </location>
</feature>
<sequence>MSSLTAETAAPAIEKAAATEVESDSSSIKEKSSVLNEKKGKKDKKDKKSKKSKKGKRKDDDDEGDGDVEIDAPVAPKPASLLQLWKYATKGEIILNLIALFFACGAGATQPLLSLIFGRMVSTMTTFTQKSLEYRANPSDPGLTQEFNAAADDLNDDVSMNCIYLVVIGVAMFIGTYTYTVIFTYTSENISRRVREMYLRAILRQDVAFFDKIGAGEVATRIETDTHLIQTGVSEKVGTAAMYIATFITGFIIAFARQARLAGVMFIIVPCIAVLGGLLTTFTSKYQTRSLDNIAASGNLAEEVISTIRTAKAFGSQLLLGNLYDEELHKARKTGYRAASVNALGLTVVFFIIYCSYALAFAWGVTLILKGEADSGQIVSVLMSILIGAFSLAMMNPELQAIGKGRGAAAKIYETIERVPFIDSASDEGLKPATVDGNISFTDANFAYPARPEVQVMKNFTATFPKGQLTALVGASGSGKSTSISLIERFYDPLSGSVKLDGNDLKDINVKWLRSKIGLVGQEPILFNDTVRANVEHGLIGTEMEHWPDEQRLELVINACKVANADGFINTLPEKYDNSVGER</sequence>
<accession>A0A4T0QWB0</accession>
<dbReference type="PANTHER" id="PTHR43394">
    <property type="entry name" value="ATP-DEPENDENT PERMEASE MDL1, MITOCHONDRIAL"/>
    <property type="match status" value="1"/>
</dbReference>
<dbReference type="Gene3D" id="3.40.50.300">
    <property type="entry name" value="P-loop containing nucleotide triphosphate hydrolases"/>
    <property type="match status" value="1"/>
</dbReference>
<feature type="compositionally biased region" description="Basic residues" evidence="8">
    <location>
        <begin position="41"/>
        <end position="56"/>
    </location>
</feature>
<keyword evidence="11" id="KW-0378">Hydrolase</keyword>
<dbReference type="Pfam" id="PF00664">
    <property type="entry name" value="ABC_membrane"/>
    <property type="match status" value="1"/>
</dbReference>
<evidence type="ECO:0000256" key="5">
    <source>
        <dbReference type="ARBA" id="ARBA00022840"/>
    </source>
</evidence>
<dbReference type="SUPFAM" id="SSF90123">
    <property type="entry name" value="ABC transporter transmembrane region"/>
    <property type="match status" value="1"/>
</dbReference>
<comment type="similarity">
    <text evidence="2">Belongs to the ABC transporter superfamily. ABCB family. Multidrug resistance exporter (TC 3.A.1.201) subfamily.</text>
</comment>
<dbReference type="EMBL" id="SPRO01000030">
    <property type="protein sequence ID" value="TIC29229.1"/>
    <property type="molecule type" value="Genomic_DNA"/>
</dbReference>
<feature type="region of interest" description="Disordered" evidence="8">
    <location>
        <begin position="1"/>
        <end position="72"/>
    </location>
</feature>
<feature type="compositionally biased region" description="Basic and acidic residues" evidence="8">
    <location>
        <begin position="27"/>
        <end position="40"/>
    </location>
</feature>
<dbReference type="InterPro" id="IPR027417">
    <property type="entry name" value="P-loop_NTPase"/>
</dbReference>
<feature type="non-terminal residue" evidence="11">
    <location>
        <position position="583"/>
    </location>
</feature>
<dbReference type="InterPro" id="IPR003439">
    <property type="entry name" value="ABC_transporter-like_ATP-bd"/>
</dbReference>
<evidence type="ECO:0000256" key="2">
    <source>
        <dbReference type="ARBA" id="ARBA00007577"/>
    </source>
</evidence>
<dbReference type="Gene3D" id="1.20.1560.10">
    <property type="entry name" value="ABC transporter type 1, transmembrane domain"/>
    <property type="match status" value="2"/>
</dbReference>
<dbReference type="CDD" id="cd18577">
    <property type="entry name" value="ABC_6TM_Pgp_ABCB1_D1_like"/>
    <property type="match status" value="1"/>
</dbReference>
<feature type="domain" description="ABC transmembrane type-1" evidence="10">
    <location>
        <begin position="97"/>
        <end position="404"/>
    </location>
</feature>
<dbReference type="PANTHER" id="PTHR43394:SF1">
    <property type="entry name" value="ATP-BINDING CASSETTE SUB-FAMILY B MEMBER 10, MITOCHONDRIAL"/>
    <property type="match status" value="1"/>
</dbReference>
<evidence type="ECO:0000256" key="9">
    <source>
        <dbReference type="SAM" id="Phobius"/>
    </source>
</evidence>
<evidence type="ECO:0000256" key="1">
    <source>
        <dbReference type="ARBA" id="ARBA00004141"/>
    </source>
</evidence>
<evidence type="ECO:0000313" key="12">
    <source>
        <dbReference type="Proteomes" id="UP000305647"/>
    </source>
</evidence>
<dbReference type="PROSITE" id="PS50929">
    <property type="entry name" value="ABC_TM1F"/>
    <property type="match status" value="1"/>
</dbReference>
<dbReference type="SUPFAM" id="SSF52540">
    <property type="entry name" value="P-loop containing nucleoside triphosphate hydrolases"/>
    <property type="match status" value="1"/>
</dbReference>
<evidence type="ECO:0000256" key="6">
    <source>
        <dbReference type="ARBA" id="ARBA00022989"/>
    </source>
</evidence>
<evidence type="ECO:0000256" key="8">
    <source>
        <dbReference type="SAM" id="MobiDB-lite"/>
    </source>
</evidence>
<evidence type="ECO:0000313" key="11">
    <source>
        <dbReference type="EMBL" id="TIC29229.1"/>
    </source>
</evidence>
<dbReference type="GO" id="GO:0090374">
    <property type="term" value="P:oligopeptide export from mitochondrion"/>
    <property type="evidence" value="ECO:0007669"/>
    <property type="project" value="TreeGrafter"/>
</dbReference>
<protein>
    <submittedName>
        <fullName evidence="11">P-loop containing nucleoside triphosphate hydrolase protein</fullName>
    </submittedName>
</protein>
<dbReference type="GO" id="GO:0005743">
    <property type="term" value="C:mitochondrial inner membrane"/>
    <property type="evidence" value="ECO:0007669"/>
    <property type="project" value="TreeGrafter"/>
</dbReference>
<keyword evidence="7 9" id="KW-0472">Membrane</keyword>
<evidence type="ECO:0000256" key="7">
    <source>
        <dbReference type="ARBA" id="ARBA00023136"/>
    </source>
</evidence>
<organism evidence="11 12">
    <name type="scientific">Wallemia mellicola</name>
    <dbReference type="NCBI Taxonomy" id="1708541"/>
    <lineage>
        <taxon>Eukaryota</taxon>
        <taxon>Fungi</taxon>
        <taxon>Dikarya</taxon>
        <taxon>Basidiomycota</taxon>
        <taxon>Wallemiomycotina</taxon>
        <taxon>Wallemiomycetes</taxon>
        <taxon>Wallemiales</taxon>
        <taxon>Wallemiaceae</taxon>
        <taxon>Wallemia</taxon>
    </lineage>
</organism>
<name>A0A4T0QWB0_9BASI</name>
<comment type="subcellular location">
    <subcellularLocation>
        <location evidence="1">Membrane</location>
        <topology evidence="1">Multi-pass membrane protein</topology>
    </subcellularLocation>
</comment>
<keyword evidence="4" id="KW-0547">Nucleotide-binding</keyword>
<evidence type="ECO:0000256" key="3">
    <source>
        <dbReference type="ARBA" id="ARBA00022692"/>
    </source>
</evidence>
<keyword evidence="6 9" id="KW-1133">Transmembrane helix</keyword>
<feature type="transmembrane region" description="Helical" evidence="9">
    <location>
        <begin position="377"/>
        <end position="396"/>
    </location>
</feature>
<feature type="transmembrane region" description="Helical" evidence="9">
    <location>
        <begin position="93"/>
        <end position="117"/>
    </location>
</feature>
<dbReference type="GO" id="GO:0005524">
    <property type="term" value="F:ATP binding"/>
    <property type="evidence" value="ECO:0007669"/>
    <property type="project" value="UniProtKB-KW"/>
</dbReference>
<dbReference type="InterPro" id="IPR039421">
    <property type="entry name" value="Type_1_exporter"/>
</dbReference>
<dbReference type="FunFam" id="1.20.1560.10:FF:000102">
    <property type="entry name" value="ABC multidrug transporter Mdr1"/>
    <property type="match status" value="1"/>
</dbReference>
<keyword evidence="5" id="KW-0067">ATP-binding</keyword>
<feature type="compositionally biased region" description="Acidic residues" evidence="8">
    <location>
        <begin position="60"/>
        <end position="70"/>
    </location>
</feature>
<comment type="caution">
    <text evidence="11">The sequence shown here is derived from an EMBL/GenBank/DDBJ whole genome shotgun (WGS) entry which is preliminary data.</text>
</comment>
<feature type="transmembrane region" description="Helical" evidence="9">
    <location>
        <begin position="341"/>
        <end position="365"/>
    </location>
</feature>
<dbReference type="InterPro" id="IPR011527">
    <property type="entry name" value="ABC1_TM_dom"/>
</dbReference>
<feature type="compositionally biased region" description="Low complexity" evidence="8">
    <location>
        <begin position="1"/>
        <end position="26"/>
    </location>
</feature>
<keyword evidence="3 9" id="KW-0812">Transmembrane</keyword>
<dbReference type="AlphaFoldDB" id="A0A4T0QWB0"/>
<dbReference type="GO" id="GO:0015421">
    <property type="term" value="F:ABC-type oligopeptide transporter activity"/>
    <property type="evidence" value="ECO:0007669"/>
    <property type="project" value="TreeGrafter"/>
</dbReference>
<evidence type="ECO:0000256" key="4">
    <source>
        <dbReference type="ARBA" id="ARBA00022741"/>
    </source>
</evidence>
<dbReference type="InterPro" id="IPR036640">
    <property type="entry name" value="ABC1_TM_sf"/>
</dbReference>
<feature type="transmembrane region" description="Helical" evidence="9">
    <location>
        <begin position="262"/>
        <end position="282"/>
    </location>
</feature>
<evidence type="ECO:0000259" key="10">
    <source>
        <dbReference type="PROSITE" id="PS50929"/>
    </source>
</evidence>
<gene>
    <name evidence="11" type="ORF">E3Q10_02711</name>
</gene>
<dbReference type="Proteomes" id="UP000305647">
    <property type="component" value="Unassembled WGS sequence"/>
</dbReference>
<dbReference type="GO" id="GO:0016887">
    <property type="term" value="F:ATP hydrolysis activity"/>
    <property type="evidence" value="ECO:0007669"/>
    <property type="project" value="InterPro"/>
</dbReference>
<dbReference type="Pfam" id="PF00005">
    <property type="entry name" value="ABC_tran"/>
    <property type="match status" value="1"/>
</dbReference>